<feature type="compositionally biased region" description="Basic and acidic residues" evidence="1">
    <location>
        <begin position="51"/>
        <end position="63"/>
    </location>
</feature>
<feature type="domain" description="Transposase IS204/IS1001/IS1096/IS1165 DDE" evidence="2">
    <location>
        <begin position="10"/>
        <end position="96"/>
    </location>
</feature>
<dbReference type="Proteomes" id="UP000697998">
    <property type="component" value="Unassembled WGS sequence"/>
</dbReference>
<dbReference type="EMBL" id="JADJMH010000037">
    <property type="protein sequence ID" value="MBK7677553.1"/>
    <property type="molecule type" value="Genomic_DNA"/>
</dbReference>
<protein>
    <submittedName>
        <fullName evidence="3">Transposase</fullName>
    </submittedName>
</protein>
<dbReference type="InterPro" id="IPR002560">
    <property type="entry name" value="Transposase_DDE"/>
</dbReference>
<evidence type="ECO:0000256" key="1">
    <source>
        <dbReference type="SAM" id="MobiDB-lite"/>
    </source>
</evidence>
<gene>
    <name evidence="3" type="ORF">IPJ27_23965</name>
</gene>
<feature type="region of interest" description="Disordered" evidence="1">
    <location>
        <begin position="98"/>
        <end position="124"/>
    </location>
</feature>
<comment type="caution">
    <text evidence="3">The sequence shown here is derived from an EMBL/GenBank/DDBJ whole genome shotgun (WGS) entry which is preliminary data.</text>
</comment>
<dbReference type="PANTHER" id="PTHR33498">
    <property type="entry name" value="TRANSPOSASE FOR INSERTION SEQUENCE ELEMENT IS1557"/>
    <property type="match status" value="1"/>
</dbReference>
<evidence type="ECO:0000313" key="4">
    <source>
        <dbReference type="Proteomes" id="UP000697998"/>
    </source>
</evidence>
<feature type="region of interest" description="Disordered" evidence="1">
    <location>
        <begin position="38"/>
        <end position="63"/>
    </location>
</feature>
<evidence type="ECO:0000313" key="3">
    <source>
        <dbReference type="EMBL" id="MBK7677553.1"/>
    </source>
</evidence>
<dbReference type="PANTHER" id="PTHR33498:SF1">
    <property type="entry name" value="TRANSPOSASE FOR INSERTION SEQUENCE ELEMENT IS1557"/>
    <property type="match status" value="1"/>
</dbReference>
<name>A0A935Q253_9PROT</name>
<evidence type="ECO:0000259" key="2">
    <source>
        <dbReference type="Pfam" id="PF01610"/>
    </source>
</evidence>
<proteinExistence type="predicted"/>
<dbReference type="InterPro" id="IPR047951">
    <property type="entry name" value="Transpos_ISL3"/>
</dbReference>
<organism evidence="3 4">
    <name type="scientific">Candidatus Accumulibacter proximus</name>
    <dbReference type="NCBI Taxonomy" id="2954385"/>
    <lineage>
        <taxon>Bacteria</taxon>
        <taxon>Pseudomonadati</taxon>
        <taxon>Pseudomonadota</taxon>
        <taxon>Betaproteobacteria</taxon>
        <taxon>Candidatus Accumulibacter</taxon>
    </lineage>
</organism>
<sequence>MPRSEPSAWDETASKRSQTYIAVFHDLDAPRLLFATPGRDKATLGKPASDLAEHGGPTERDITDLSMDMSRCFQRSRRALSGAKVCFDRFHVVALSSAGRGAPDRGRVNLNSRTRWSLQKKPAD</sequence>
<reference evidence="3 4" key="1">
    <citation type="submission" date="2020-10" db="EMBL/GenBank/DDBJ databases">
        <title>Connecting structure to function with the recovery of over 1000 high-quality activated sludge metagenome-assembled genomes encoding full-length rRNA genes using long-read sequencing.</title>
        <authorList>
            <person name="Singleton C.M."/>
            <person name="Petriglieri F."/>
            <person name="Kristensen J.M."/>
            <person name="Kirkegaard R.H."/>
            <person name="Michaelsen T.Y."/>
            <person name="Andersen M.H."/>
            <person name="Karst S.M."/>
            <person name="Dueholm M.S."/>
            <person name="Nielsen P.H."/>
            <person name="Albertsen M."/>
        </authorList>
    </citation>
    <scope>NUCLEOTIDE SEQUENCE [LARGE SCALE GENOMIC DNA]</scope>
    <source>
        <strain evidence="3">EsbW_18-Q3-R4-48_BATAC.285</strain>
    </source>
</reference>
<dbReference type="Pfam" id="PF01610">
    <property type="entry name" value="DDE_Tnp_ISL3"/>
    <property type="match status" value="1"/>
</dbReference>
<accession>A0A935Q253</accession>
<dbReference type="AlphaFoldDB" id="A0A935Q253"/>